<evidence type="ECO:0000313" key="2">
    <source>
        <dbReference type="EMBL" id="CAI2718989.1"/>
    </source>
</evidence>
<protein>
    <submittedName>
        <fullName evidence="2">Lactamase_B domain-containing protein</fullName>
    </submittedName>
</protein>
<dbReference type="RefSeq" id="WP_282011853.1">
    <property type="nucleotide sequence ID" value="NZ_OX336137.1"/>
</dbReference>
<dbReference type="Gene3D" id="3.60.15.10">
    <property type="entry name" value="Ribonuclease Z/Hydroxyacylglutathione hydrolase-like"/>
    <property type="match status" value="1"/>
</dbReference>
<dbReference type="EMBL" id="OX336137">
    <property type="protein sequence ID" value="CAI2718989.1"/>
    <property type="molecule type" value="Genomic_DNA"/>
</dbReference>
<reference evidence="2 3" key="1">
    <citation type="submission" date="2022-09" db="EMBL/GenBank/DDBJ databases">
        <authorList>
            <person name="Kop L."/>
        </authorList>
    </citation>
    <scope>NUCLEOTIDE SEQUENCE [LARGE SCALE GENOMIC DNA]</scope>
    <source>
        <strain evidence="2 3">347</strain>
    </source>
</reference>
<proteinExistence type="predicted"/>
<dbReference type="InterPro" id="IPR001279">
    <property type="entry name" value="Metallo-B-lactamas"/>
</dbReference>
<dbReference type="SMART" id="SM00849">
    <property type="entry name" value="Lactamase_B"/>
    <property type="match status" value="1"/>
</dbReference>
<gene>
    <name evidence="2" type="ORF">NSPWAT_2133</name>
</gene>
<keyword evidence="3" id="KW-1185">Reference proteome</keyword>
<evidence type="ECO:0000313" key="3">
    <source>
        <dbReference type="Proteomes" id="UP001157733"/>
    </source>
</evidence>
<evidence type="ECO:0000259" key="1">
    <source>
        <dbReference type="SMART" id="SM00849"/>
    </source>
</evidence>
<dbReference type="Pfam" id="PF14597">
    <property type="entry name" value="Lactamase_B_5"/>
    <property type="match status" value="1"/>
</dbReference>
<dbReference type="InterPro" id="IPR036866">
    <property type="entry name" value="RibonucZ/Hydroxyglut_hydro"/>
</dbReference>
<name>A0ABN8W201_9BACT</name>
<feature type="domain" description="Metallo-beta-lactamase" evidence="1">
    <location>
        <begin position="24"/>
        <end position="188"/>
    </location>
</feature>
<sequence length="206" mass="22847">MSTLQELAPGLIRWSEFSDEKQLNFNGYYLAHGGEAVLIDPPELDADALHTLKDTVARAGGNPLKAILLTNVHHDRASQRLKDVFQVPIHIHEQDKPLLEFSPDATFGNGDTLPCGLQVVHLKDQKSPGECALLQKEKKWLFVGDALIGKVPGEVNQLPPDKFDDITKAKEGLKVLLNYEFEDLLLGDGEPIRGNARQTLDVFFTD</sequence>
<accession>A0ABN8W201</accession>
<dbReference type="SUPFAM" id="SSF56281">
    <property type="entry name" value="Metallo-hydrolase/oxidoreductase"/>
    <property type="match status" value="1"/>
</dbReference>
<organism evidence="2 3">
    <name type="scientific">Nitrospina watsonii</name>
    <dbReference type="NCBI Taxonomy" id="1323948"/>
    <lineage>
        <taxon>Bacteria</taxon>
        <taxon>Pseudomonadati</taxon>
        <taxon>Nitrospinota/Tectimicrobiota group</taxon>
        <taxon>Nitrospinota</taxon>
        <taxon>Nitrospinia</taxon>
        <taxon>Nitrospinales</taxon>
        <taxon>Nitrospinaceae</taxon>
        <taxon>Nitrospina</taxon>
    </lineage>
</organism>
<dbReference type="Proteomes" id="UP001157733">
    <property type="component" value="Chromosome"/>
</dbReference>